<dbReference type="EC" id="1.4.3.3" evidence="6"/>
<evidence type="ECO:0000256" key="5">
    <source>
        <dbReference type="ARBA" id="ARBA00023002"/>
    </source>
</evidence>
<feature type="region of interest" description="Disordered" evidence="9">
    <location>
        <begin position="90"/>
        <end position="145"/>
    </location>
</feature>
<evidence type="ECO:0000256" key="8">
    <source>
        <dbReference type="ARBA" id="ARBA00049547"/>
    </source>
</evidence>
<evidence type="ECO:0000313" key="12">
    <source>
        <dbReference type="EMBL" id="MEU0154502.1"/>
    </source>
</evidence>
<dbReference type="GO" id="GO:0016491">
    <property type="term" value="F:oxidoreductase activity"/>
    <property type="evidence" value="ECO:0007669"/>
    <property type="project" value="UniProtKB-KW"/>
</dbReference>
<dbReference type="SUPFAM" id="SSF51971">
    <property type="entry name" value="Nucleotide-binding domain"/>
    <property type="match status" value="1"/>
</dbReference>
<evidence type="ECO:0000256" key="2">
    <source>
        <dbReference type="ARBA" id="ARBA00006730"/>
    </source>
</evidence>
<dbReference type="Proteomes" id="UP001550348">
    <property type="component" value="Unassembled WGS sequence"/>
</dbReference>
<evidence type="ECO:0000256" key="1">
    <source>
        <dbReference type="ARBA" id="ARBA00001974"/>
    </source>
</evidence>
<evidence type="ECO:0000256" key="9">
    <source>
        <dbReference type="SAM" id="MobiDB-lite"/>
    </source>
</evidence>
<keyword evidence="5 12" id="KW-0560">Oxidoreductase</keyword>
<gene>
    <name evidence="12" type="ORF">ABZ071_21785</name>
</gene>
<evidence type="ECO:0000256" key="7">
    <source>
        <dbReference type="ARBA" id="ARBA00039751"/>
    </source>
</evidence>
<proteinExistence type="inferred from homology"/>
<feature type="transmembrane region" description="Helical" evidence="10">
    <location>
        <begin position="15"/>
        <end position="39"/>
    </location>
</feature>
<sequence length="145" mass="14597">MGADLTQRTARSDAVVVSGGVIGLATAVCLVEAGLAVLVRTADPVERTTSAVAGAMCGPTITGPDDPATRWSRAGEAEFAALAEDPRSGARIRRGRLVSDSGDAPPPWAAALPGSRRAPSGTGPATAAGAGPTYRSPTCRATWRT</sequence>
<keyword evidence="10" id="KW-0472">Membrane</keyword>
<evidence type="ECO:0000256" key="4">
    <source>
        <dbReference type="ARBA" id="ARBA00022827"/>
    </source>
</evidence>
<evidence type="ECO:0000256" key="10">
    <source>
        <dbReference type="SAM" id="Phobius"/>
    </source>
</evidence>
<accession>A0ABV2VQ59</accession>
<dbReference type="EMBL" id="JBEXRX010000071">
    <property type="protein sequence ID" value="MEU0154502.1"/>
    <property type="molecule type" value="Genomic_DNA"/>
</dbReference>
<dbReference type="InterPro" id="IPR023209">
    <property type="entry name" value="DAO"/>
</dbReference>
<dbReference type="PANTHER" id="PTHR11530:SF11">
    <property type="entry name" value="D-ASPARTATE OXIDASE"/>
    <property type="match status" value="1"/>
</dbReference>
<name>A0ABV2VQ59_9ACTN</name>
<dbReference type="InterPro" id="IPR006076">
    <property type="entry name" value="FAD-dep_OxRdtase"/>
</dbReference>
<dbReference type="Gene3D" id="3.40.50.720">
    <property type="entry name" value="NAD(P)-binding Rossmann-like Domain"/>
    <property type="match status" value="1"/>
</dbReference>
<organism evidence="12 13">
    <name type="scientific">Micromonospora fulviviridis</name>
    <dbReference type="NCBI Taxonomy" id="47860"/>
    <lineage>
        <taxon>Bacteria</taxon>
        <taxon>Bacillati</taxon>
        <taxon>Actinomycetota</taxon>
        <taxon>Actinomycetes</taxon>
        <taxon>Micromonosporales</taxon>
        <taxon>Micromonosporaceae</taxon>
        <taxon>Micromonospora</taxon>
    </lineage>
</organism>
<evidence type="ECO:0000256" key="3">
    <source>
        <dbReference type="ARBA" id="ARBA00022630"/>
    </source>
</evidence>
<reference evidence="12 13" key="1">
    <citation type="submission" date="2024-06" db="EMBL/GenBank/DDBJ databases">
        <title>The Natural Products Discovery Center: Release of the First 8490 Sequenced Strains for Exploring Actinobacteria Biosynthetic Diversity.</title>
        <authorList>
            <person name="Kalkreuter E."/>
            <person name="Kautsar S.A."/>
            <person name="Yang D."/>
            <person name="Bader C.D."/>
            <person name="Teijaro C.N."/>
            <person name="Fluegel L."/>
            <person name="Davis C.M."/>
            <person name="Simpson J.R."/>
            <person name="Lauterbach L."/>
            <person name="Steele A.D."/>
            <person name="Gui C."/>
            <person name="Meng S."/>
            <person name="Li G."/>
            <person name="Viehrig K."/>
            <person name="Ye F."/>
            <person name="Su P."/>
            <person name="Kiefer A.F."/>
            <person name="Nichols A."/>
            <person name="Cepeda A.J."/>
            <person name="Yan W."/>
            <person name="Fan B."/>
            <person name="Jiang Y."/>
            <person name="Adhikari A."/>
            <person name="Zheng C.-J."/>
            <person name="Schuster L."/>
            <person name="Cowan T.M."/>
            <person name="Smanski M.J."/>
            <person name="Chevrette M.G."/>
            <person name="De Carvalho L.P.S."/>
            <person name="Shen B."/>
        </authorList>
    </citation>
    <scope>NUCLEOTIDE SEQUENCE [LARGE SCALE GENOMIC DNA]</scope>
    <source>
        <strain evidence="12 13">NPDC006286</strain>
    </source>
</reference>
<comment type="caution">
    <text evidence="12">The sequence shown here is derived from an EMBL/GenBank/DDBJ whole genome shotgun (WGS) entry which is preliminary data.</text>
</comment>
<dbReference type="PANTHER" id="PTHR11530">
    <property type="entry name" value="D-AMINO ACID OXIDASE"/>
    <property type="match status" value="1"/>
</dbReference>
<dbReference type="RefSeq" id="WP_355666190.1">
    <property type="nucleotide sequence ID" value="NZ_JBEXRX010000071.1"/>
</dbReference>
<keyword evidence="4" id="KW-0274">FAD</keyword>
<evidence type="ECO:0000313" key="13">
    <source>
        <dbReference type="Proteomes" id="UP001550348"/>
    </source>
</evidence>
<evidence type="ECO:0000256" key="6">
    <source>
        <dbReference type="ARBA" id="ARBA00039101"/>
    </source>
</evidence>
<keyword evidence="13" id="KW-1185">Reference proteome</keyword>
<feature type="domain" description="FAD dependent oxidoreductase" evidence="11">
    <location>
        <begin position="13"/>
        <end position="99"/>
    </location>
</feature>
<comment type="catalytic activity">
    <reaction evidence="8">
        <text>a D-alpha-amino acid + O2 + H2O = a 2-oxocarboxylate + H2O2 + NH4(+)</text>
        <dbReference type="Rhea" id="RHEA:21816"/>
        <dbReference type="ChEBI" id="CHEBI:15377"/>
        <dbReference type="ChEBI" id="CHEBI:15379"/>
        <dbReference type="ChEBI" id="CHEBI:16240"/>
        <dbReference type="ChEBI" id="CHEBI:28938"/>
        <dbReference type="ChEBI" id="CHEBI:35179"/>
        <dbReference type="ChEBI" id="CHEBI:59871"/>
        <dbReference type="EC" id="1.4.3.3"/>
    </reaction>
    <physiologicalReaction direction="left-to-right" evidence="8">
        <dbReference type="Rhea" id="RHEA:21817"/>
    </physiologicalReaction>
</comment>
<keyword evidence="10" id="KW-1133">Transmembrane helix</keyword>
<evidence type="ECO:0000259" key="11">
    <source>
        <dbReference type="Pfam" id="PF01266"/>
    </source>
</evidence>
<comment type="cofactor">
    <cofactor evidence="1">
        <name>FAD</name>
        <dbReference type="ChEBI" id="CHEBI:57692"/>
    </cofactor>
</comment>
<feature type="compositionally biased region" description="Low complexity" evidence="9">
    <location>
        <begin position="118"/>
        <end position="133"/>
    </location>
</feature>
<keyword evidence="3" id="KW-0285">Flavoprotein</keyword>
<keyword evidence="10" id="KW-0812">Transmembrane</keyword>
<protein>
    <recommendedName>
        <fullName evidence="7">D-amino-acid oxidase</fullName>
        <ecNumber evidence="6">1.4.3.3</ecNumber>
    </recommendedName>
</protein>
<dbReference type="Pfam" id="PF01266">
    <property type="entry name" value="DAO"/>
    <property type="match status" value="1"/>
</dbReference>
<dbReference type="Gene3D" id="3.30.9.10">
    <property type="entry name" value="D-Amino Acid Oxidase, subunit A, domain 2"/>
    <property type="match status" value="1"/>
</dbReference>
<comment type="similarity">
    <text evidence="2">Belongs to the DAMOX/DASOX family.</text>
</comment>